<gene>
    <name evidence="1" type="ORF">HCBAA847_1432</name>
    <name evidence="2" type="ORF">HCCG_02049</name>
</gene>
<dbReference type="Proteomes" id="UP000005755">
    <property type="component" value="Unassembled WGS sequence"/>
</dbReference>
<dbReference type="AlphaFoldDB" id="A0AAI8MPG2"/>
<accession>A0AAI8MPG2</accession>
<name>A0AAI8MPG2_9HELI</name>
<organism evidence="1 4">
    <name type="scientific">Helicobacter cinaedi CCUG 18818 = ATCC BAA-847</name>
    <dbReference type="NCBI Taxonomy" id="537971"/>
    <lineage>
        <taxon>Bacteria</taxon>
        <taxon>Pseudomonadati</taxon>
        <taxon>Campylobacterota</taxon>
        <taxon>Epsilonproteobacteria</taxon>
        <taxon>Campylobacterales</taxon>
        <taxon>Helicobacteraceae</taxon>
        <taxon>Helicobacter</taxon>
    </lineage>
</organism>
<evidence type="ECO:0000313" key="2">
    <source>
        <dbReference type="EMBL" id="EFR47501.1"/>
    </source>
</evidence>
<reference evidence="2" key="1">
    <citation type="submission" date="2008-08" db="EMBL/GenBank/DDBJ databases">
        <title>Annotation of Helicobacter cinaedi strain CCUG 18818.</title>
        <authorList>
            <consortium name="The Broad Institute Genome Sequencing Platform"/>
            <person name="Fox J.G."/>
            <person name="Shen Z."/>
            <person name="Charoenlap N."/>
            <person name="Schauer D.B."/>
            <person name="Ward D."/>
            <person name="Mehta T."/>
            <person name="Young S."/>
            <person name="Jaffe D."/>
            <person name="Gnerre S."/>
            <person name="Berlin A."/>
            <person name="Heiman D."/>
            <person name="Hepburn T."/>
            <person name="Shea T."/>
            <person name="Sykes S."/>
            <person name="Alvarado L."/>
            <person name="Kodira C."/>
            <person name="Borodovsky M."/>
            <person name="Lander E."/>
            <person name="Galagan J."/>
            <person name="Nusbaum C."/>
            <person name="Birren B."/>
        </authorList>
    </citation>
    <scope>NUCLEOTIDE SEQUENCE</scope>
    <source>
        <strain evidence="2">CCUG 18818</strain>
    </source>
</reference>
<dbReference type="RefSeq" id="WP_002957389.1">
    <property type="nucleotide sequence ID" value="NC_020555.1"/>
</dbReference>
<reference evidence="3" key="4">
    <citation type="journal article" date="2014" name="Genome Announc.">
        <title>Draft genome sequences of six enterohepatic helicobacter species isolated from humans and one from rhesus macaques.</title>
        <authorList>
            <person name="Shen Z."/>
            <person name="Sheh A."/>
            <person name="Young S.K."/>
            <person name="Abouelliel A."/>
            <person name="Ward D.V."/>
            <person name="Earl A.M."/>
            <person name="Fox J.G."/>
        </authorList>
    </citation>
    <scope>NUCLEOTIDE SEQUENCE [LARGE SCALE GENOMIC DNA]</scope>
    <source>
        <strain evidence="3">CCUG 18818</strain>
    </source>
</reference>
<evidence type="ECO:0000313" key="4">
    <source>
        <dbReference type="Proteomes" id="UP000006036"/>
    </source>
</evidence>
<sequence>MKYKNKHNINDIKTFIDLMRQNIDDKNKEQLKRAISSISLAEECIQNGFVDYEKFYQNFKEYKLEDSFVQEESNLQSNKEFLETNTNKEGIVSKELLTSLQDLTLLSEDSQNKKQEVQRLQNLKEEEDFYKPEIAEKKQTYPPSINVMLGFIKDKDLLSIGISGTFTHSLPFGFRIRAHSFHTPKSALM</sequence>
<evidence type="ECO:0000313" key="1">
    <source>
        <dbReference type="EMBL" id="BAM32662.1"/>
    </source>
</evidence>
<keyword evidence="3" id="KW-1185">Reference proteome</keyword>
<evidence type="ECO:0000313" key="3">
    <source>
        <dbReference type="Proteomes" id="UP000005755"/>
    </source>
</evidence>
<proteinExistence type="predicted"/>
<dbReference type="EMBL" id="AP012492">
    <property type="protein sequence ID" value="BAM32662.1"/>
    <property type="molecule type" value="Genomic_DNA"/>
</dbReference>
<dbReference type="Proteomes" id="UP000006036">
    <property type="component" value="Chromosome 1"/>
</dbReference>
<reference evidence="1" key="3">
    <citation type="submission" date="2012-07" db="EMBL/GenBank/DDBJ databases">
        <authorList>
            <person name="Akiyama T."/>
            <person name="Takeshita N."/>
            <person name="Ohmagari N."/>
            <person name="Kirikae T."/>
        </authorList>
    </citation>
    <scope>NUCLEOTIDE SEQUENCE</scope>
    <source>
        <strain evidence="1">ATCC BAA-847</strain>
    </source>
</reference>
<dbReference type="EMBL" id="DS990394">
    <property type="protein sequence ID" value="EFR47501.1"/>
    <property type="molecule type" value="Genomic_DNA"/>
</dbReference>
<protein>
    <submittedName>
        <fullName evidence="1">Uncharacterized protein</fullName>
    </submittedName>
</protein>
<dbReference type="KEGG" id="hcb:HCBAA847_1432"/>
<reference evidence="1 4" key="2">
    <citation type="journal article" date="2012" name="J. Bacteriol.">
        <title>Complete Genome Sequence of Helicobacter cinaedi Type Strain ATCC BAA-847.</title>
        <authorList>
            <person name="Miyoshi-Akiyama T."/>
            <person name="Takeshita N."/>
            <person name="Ohmagari N."/>
            <person name="Kirikae T."/>
        </authorList>
    </citation>
    <scope>NUCLEOTIDE SEQUENCE [LARGE SCALE GENOMIC DNA]</scope>
    <source>
        <strain evidence="1 4">ATCC BAA-847</strain>
    </source>
</reference>